<evidence type="ECO:0000256" key="1">
    <source>
        <dbReference type="SAM" id="SignalP"/>
    </source>
</evidence>
<proteinExistence type="predicted"/>
<dbReference type="STRING" id="1860102.ACCAA_300054"/>
<evidence type="ECO:0000313" key="2">
    <source>
        <dbReference type="EMBL" id="SBT06210.1"/>
    </source>
</evidence>
<feature type="chain" id="PRO_5008381552" evidence="1">
    <location>
        <begin position="27"/>
        <end position="233"/>
    </location>
</feature>
<reference evidence="3" key="1">
    <citation type="submission" date="2016-06" db="EMBL/GenBank/DDBJ databases">
        <authorList>
            <person name="McIlroy S.J."/>
            <person name="Karst S.M."/>
            <person name="Albertsen M."/>
        </authorList>
    </citation>
    <scope>NUCLEOTIDE SEQUENCE [LARGE SCALE GENOMIC DNA]</scope>
</reference>
<dbReference type="Proteomes" id="UP000199169">
    <property type="component" value="Unassembled WGS sequence"/>
</dbReference>
<feature type="signal peptide" evidence="1">
    <location>
        <begin position="1"/>
        <end position="26"/>
    </location>
</feature>
<dbReference type="Gene3D" id="3.30.70.2970">
    <property type="entry name" value="Protein of unknown function (DUF541), domain 2"/>
    <property type="match status" value="1"/>
</dbReference>
<dbReference type="PANTHER" id="PTHR34387">
    <property type="entry name" value="SLR1258 PROTEIN"/>
    <property type="match status" value="1"/>
</dbReference>
<keyword evidence="1" id="KW-0732">Signal</keyword>
<sequence>MTYLRSLCLRHPLSILALLLATPVPAAPVDTGTTIDLAAEASRPAANDLARATVFAEASGTTPGDLATRVNGLIAAGLKTARGYSNIKAQSGATHTYPVYAKGSTIEGWRMRSDLTLETGDTAALSDLLGKLQTSMGIANLMMLPAPETRKKAESEAMIDAIAAFKSRAKVIADTLGKPYRIKHLVINNGGQAPLTTMMRSAGLAAAQATPMPIEAGDTQISATVAGQIELLE</sequence>
<protein>
    <submittedName>
        <fullName evidence="2">Putative periplasmic/secreted protein</fullName>
    </submittedName>
</protein>
<name>A0A1A8XM32_9PROT</name>
<dbReference type="InterPro" id="IPR007497">
    <property type="entry name" value="SIMPL/DUF541"/>
</dbReference>
<dbReference type="Pfam" id="PF04402">
    <property type="entry name" value="SIMPL"/>
    <property type="match status" value="1"/>
</dbReference>
<dbReference type="EMBL" id="FLQX01000106">
    <property type="protein sequence ID" value="SBT06210.1"/>
    <property type="molecule type" value="Genomic_DNA"/>
</dbReference>
<dbReference type="AlphaFoldDB" id="A0A1A8XM32"/>
<keyword evidence="3" id="KW-1185">Reference proteome</keyword>
<dbReference type="Gene3D" id="3.30.110.170">
    <property type="entry name" value="Protein of unknown function (DUF541), domain 1"/>
    <property type="match status" value="1"/>
</dbReference>
<dbReference type="PANTHER" id="PTHR34387:SF1">
    <property type="entry name" value="PERIPLASMIC IMMUNOGENIC PROTEIN"/>
    <property type="match status" value="1"/>
</dbReference>
<dbReference type="GO" id="GO:0006974">
    <property type="term" value="P:DNA damage response"/>
    <property type="evidence" value="ECO:0007669"/>
    <property type="project" value="TreeGrafter"/>
</dbReference>
<accession>A0A1A8XM32</accession>
<dbReference type="InterPro" id="IPR052022">
    <property type="entry name" value="26kDa_periplasmic_antigen"/>
</dbReference>
<organism evidence="2 3">
    <name type="scientific">Candidatus Accumulibacter aalborgensis</name>
    <dbReference type="NCBI Taxonomy" id="1860102"/>
    <lineage>
        <taxon>Bacteria</taxon>
        <taxon>Pseudomonadati</taxon>
        <taxon>Pseudomonadota</taxon>
        <taxon>Betaproteobacteria</taxon>
        <taxon>Candidatus Accumulibacter</taxon>
    </lineage>
</organism>
<gene>
    <name evidence="2" type="ORF">ACCAA_300054</name>
</gene>
<evidence type="ECO:0000313" key="3">
    <source>
        <dbReference type="Proteomes" id="UP000199169"/>
    </source>
</evidence>